<feature type="chain" id="PRO_5045273356" description="Gustatory receptor" evidence="2">
    <location>
        <begin position="25"/>
        <end position="381"/>
    </location>
</feature>
<feature type="transmembrane region" description="Helical" evidence="1">
    <location>
        <begin position="299"/>
        <end position="319"/>
    </location>
</feature>
<feature type="transmembrane region" description="Helical" evidence="1">
    <location>
        <begin position="266"/>
        <end position="284"/>
    </location>
</feature>
<comment type="caution">
    <text evidence="3">The sequence shown here is derived from an EMBL/GenBank/DDBJ whole genome shotgun (WGS) entry which is preliminary data.</text>
</comment>
<evidence type="ECO:0000313" key="4">
    <source>
        <dbReference type="Proteomes" id="UP001642484"/>
    </source>
</evidence>
<reference evidence="3 4" key="1">
    <citation type="submission" date="2024-02" db="EMBL/GenBank/DDBJ databases">
        <authorList>
            <person name="Chen Y."/>
            <person name="Shah S."/>
            <person name="Dougan E. K."/>
            <person name="Thang M."/>
            <person name="Chan C."/>
        </authorList>
    </citation>
    <scope>NUCLEOTIDE SEQUENCE [LARGE SCALE GENOMIC DNA]</scope>
</reference>
<accession>A0ABP0MJ71</accession>
<evidence type="ECO:0000256" key="1">
    <source>
        <dbReference type="SAM" id="Phobius"/>
    </source>
</evidence>
<evidence type="ECO:0008006" key="5">
    <source>
        <dbReference type="Google" id="ProtNLM"/>
    </source>
</evidence>
<dbReference type="Proteomes" id="UP001642484">
    <property type="component" value="Unassembled WGS sequence"/>
</dbReference>
<feature type="transmembrane region" description="Helical" evidence="1">
    <location>
        <begin position="218"/>
        <end position="245"/>
    </location>
</feature>
<dbReference type="EMBL" id="CAXAMN010017624">
    <property type="protein sequence ID" value="CAK9050842.1"/>
    <property type="molecule type" value="Genomic_DNA"/>
</dbReference>
<protein>
    <recommendedName>
        <fullName evidence="5">Gustatory receptor</fullName>
    </recommendedName>
</protein>
<keyword evidence="4" id="KW-1185">Reference proteome</keyword>
<gene>
    <name evidence="3" type="ORF">CCMP2556_LOCUS25882</name>
</gene>
<feature type="transmembrane region" description="Helical" evidence="1">
    <location>
        <begin position="74"/>
        <end position="91"/>
    </location>
</feature>
<keyword evidence="1" id="KW-0812">Transmembrane</keyword>
<organism evidence="3 4">
    <name type="scientific">Durusdinium trenchii</name>
    <dbReference type="NCBI Taxonomy" id="1381693"/>
    <lineage>
        <taxon>Eukaryota</taxon>
        <taxon>Sar</taxon>
        <taxon>Alveolata</taxon>
        <taxon>Dinophyceae</taxon>
        <taxon>Suessiales</taxon>
        <taxon>Symbiodiniaceae</taxon>
        <taxon>Durusdinium</taxon>
    </lineage>
</organism>
<keyword evidence="2" id="KW-0732">Signal</keyword>
<name>A0ABP0MJ71_9DINO</name>
<proteinExistence type="predicted"/>
<keyword evidence="1" id="KW-0472">Membrane</keyword>
<evidence type="ECO:0000313" key="3">
    <source>
        <dbReference type="EMBL" id="CAK9050842.1"/>
    </source>
</evidence>
<sequence length="381" mass="44323">MVPSFANSFWNSLCLITASALAHSAICVCDQGRKQIIELEHVRTGSMVVEDLLRQLPESVSKTIHQTTTPHGTIFQSLMLVAALLMLASEFPKFDFVQPNYDVVLIGFEFCRYIFPAVGIVMLVFIPMSHDYILMIDRFKRPGYQLTQEDRAVFYANKLQEDMHQFAGMLVFAATPALEGRQSPKHRYAVGRAFVQFFGNGMGDELVKWRDQDAASSMWLILLVARTVMLLGVHVCLWNMVYEWYCEPTARFSRNPYYIYDAEKALIRHLLNYVLLVGMSIWFFNSGHFKLLSFFAQRGLLAIAFCSAVLTVCYTFRVLEYLMFKERYFRDGRLERIFHRIVNKTEKRMDKYTEELHELFDKWSKCTYNELDTDISEPECC</sequence>
<feature type="signal peptide" evidence="2">
    <location>
        <begin position="1"/>
        <end position="24"/>
    </location>
</feature>
<keyword evidence="1" id="KW-1133">Transmembrane helix</keyword>
<evidence type="ECO:0000256" key="2">
    <source>
        <dbReference type="SAM" id="SignalP"/>
    </source>
</evidence>
<feature type="transmembrane region" description="Helical" evidence="1">
    <location>
        <begin position="103"/>
        <end position="126"/>
    </location>
</feature>